<sequence>MKIKSLLGILIVIIVGILIVIPRSYFVKNNIKEENAISSKTVQNLTNGPEYMNSFLRNTIEIQAISGDMGNTIEYTLRDLIAKDTAVSILNKDYTILENIKENLISLKNENSEELSNLTNIQIDNINKLENLNKTAIPNIQNFNIQSLEDLSKNIAFSFCEGVPNIGNKYKINLDSYNSVLAEKTYEYNFAKDYIS</sequence>
<dbReference type="RefSeq" id="WP_080023035.1">
    <property type="nucleotide sequence ID" value="NZ_LTAY01000046.1"/>
</dbReference>
<dbReference type="AlphaFoldDB" id="A0A1V4SUE3"/>
<name>A0A1V4SUE3_9CLOT</name>
<gene>
    <name evidence="2" type="ORF">CLTHE_18170</name>
</gene>
<comment type="caution">
    <text evidence="2">The sequence shown here is derived from an EMBL/GenBank/DDBJ whole genome shotgun (WGS) entry which is preliminary data.</text>
</comment>
<protein>
    <submittedName>
        <fullName evidence="2">Uncharacterized protein</fullName>
    </submittedName>
</protein>
<keyword evidence="1" id="KW-0812">Transmembrane</keyword>
<dbReference type="Proteomes" id="UP000191448">
    <property type="component" value="Unassembled WGS sequence"/>
</dbReference>
<evidence type="ECO:0000256" key="1">
    <source>
        <dbReference type="SAM" id="Phobius"/>
    </source>
</evidence>
<organism evidence="2 3">
    <name type="scientific">Clostridium thermobutyricum DSM 4928</name>
    <dbReference type="NCBI Taxonomy" id="1121339"/>
    <lineage>
        <taxon>Bacteria</taxon>
        <taxon>Bacillati</taxon>
        <taxon>Bacillota</taxon>
        <taxon>Clostridia</taxon>
        <taxon>Eubacteriales</taxon>
        <taxon>Clostridiaceae</taxon>
        <taxon>Clostridium</taxon>
    </lineage>
</organism>
<evidence type="ECO:0000313" key="3">
    <source>
        <dbReference type="Proteomes" id="UP000191448"/>
    </source>
</evidence>
<evidence type="ECO:0000313" key="2">
    <source>
        <dbReference type="EMBL" id="OPX47512.1"/>
    </source>
</evidence>
<reference evidence="2 3" key="1">
    <citation type="submission" date="2016-02" db="EMBL/GenBank/DDBJ databases">
        <title>Genome sequence of Clostridium thermobutyricum DSM 4928.</title>
        <authorList>
            <person name="Poehlein A."/>
            <person name="Daniel R."/>
        </authorList>
    </citation>
    <scope>NUCLEOTIDE SEQUENCE [LARGE SCALE GENOMIC DNA]</scope>
    <source>
        <strain evidence="2 3">DSM 4928</strain>
    </source>
</reference>
<keyword evidence="1" id="KW-0472">Membrane</keyword>
<dbReference type="EMBL" id="LTAY01000046">
    <property type="protein sequence ID" value="OPX47512.1"/>
    <property type="molecule type" value="Genomic_DNA"/>
</dbReference>
<accession>A0A1V4SUE3</accession>
<keyword evidence="1" id="KW-1133">Transmembrane helix</keyword>
<proteinExistence type="predicted"/>
<feature type="transmembrane region" description="Helical" evidence="1">
    <location>
        <begin position="6"/>
        <end position="26"/>
    </location>
</feature>